<accession>A0A7J3YTP6</accession>
<dbReference type="Pfam" id="PF00069">
    <property type="entry name" value="Pkinase"/>
    <property type="match status" value="1"/>
</dbReference>
<dbReference type="SMART" id="SM00220">
    <property type="entry name" value="S_TKc"/>
    <property type="match status" value="1"/>
</dbReference>
<reference evidence="7" key="1">
    <citation type="journal article" date="2020" name="mSystems">
        <title>Genome- and Community-Level Interaction Insights into Carbon Utilization and Element Cycling Functions of Hydrothermarchaeota in Hydrothermal Sediment.</title>
        <authorList>
            <person name="Zhou Z."/>
            <person name="Liu Y."/>
            <person name="Xu W."/>
            <person name="Pan J."/>
            <person name="Luo Z.H."/>
            <person name="Li M."/>
        </authorList>
    </citation>
    <scope>NUCLEOTIDE SEQUENCE [LARGE SCALE GENOMIC DNA]</scope>
    <source>
        <strain evidence="7">SpSt-1109</strain>
    </source>
</reference>
<dbReference type="InterPro" id="IPR008271">
    <property type="entry name" value="Ser/Thr_kinase_AS"/>
</dbReference>
<feature type="transmembrane region" description="Helical" evidence="5">
    <location>
        <begin position="6"/>
        <end position="27"/>
    </location>
</feature>
<feature type="domain" description="Protein kinase" evidence="6">
    <location>
        <begin position="110"/>
        <end position="371"/>
    </location>
</feature>
<evidence type="ECO:0000256" key="5">
    <source>
        <dbReference type="SAM" id="Phobius"/>
    </source>
</evidence>
<keyword evidence="5" id="KW-0472">Membrane</keyword>
<comment type="caution">
    <text evidence="7">The sequence shown here is derived from an EMBL/GenBank/DDBJ whole genome shotgun (WGS) entry which is preliminary data.</text>
</comment>
<dbReference type="AlphaFoldDB" id="A0A7J3YTP6"/>
<dbReference type="InterPro" id="IPR000719">
    <property type="entry name" value="Prot_kinase_dom"/>
</dbReference>
<dbReference type="InterPro" id="IPR011009">
    <property type="entry name" value="Kinase-like_dom_sf"/>
</dbReference>
<dbReference type="PROSITE" id="PS00108">
    <property type="entry name" value="PROTEIN_KINASE_ST"/>
    <property type="match status" value="1"/>
</dbReference>
<keyword evidence="3 7" id="KW-0418">Kinase</keyword>
<sequence length="381" mass="41869">MVSLNIATLIYLVAGVISTAIILVSVVSSRRKAVERLGKPIEKPVKVSTQVPVAEGVAKARPQPSIGLDAIASLREVCLEGLVPGYGCSSSKYFKPSFPSGIVPTGFEGKWSCCLLGCGGQSCAYLCTHRDEKVVFKVPRGFEAIIEGGGEVPTVHSELLKRIRHEAETMASLNHPNIVRLLGYSENAPIVIYEFADYGSIYWQLSNGWKPSLKDVLLIGIQLGDALRYIHSRGLIHGDIKPSNVFIKNGIIKLGDFSSIVKLLSSASFSKMAYTVGFRAPEQVYSDIKKRARELGVENRIDIYQLANIILHILAGESIDGEEAIDEKHVQEKLNKIQNKELRSILAEALKIDPEKRPSAEEFTKTLYTIYRKIIESQGSA</sequence>
<evidence type="ECO:0000256" key="4">
    <source>
        <dbReference type="ARBA" id="ARBA00022840"/>
    </source>
</evidence>
<evidence type="ECO:0000256" key="3">
    <source>
        <dbReference type="ARBA" id="ARBA00022777"/>
    </source>
</evidence>
<evidence type="ECO:0000259" key="6">
    <source>
        <dbReference type="PROSITE" id="PS50011"/>
    </source>
</evidence>
<keyword evidence="5" id="KW-0812">Transmembrane</keyword>
<keyword evidence="7" id="KW-0723">Serine/threonine-protein kinase</keyword>
<name>A0A7J3YTP6_9CREN</name>
<evidence type="ECO:0000313" key="7">
    <source>
        <dbReference type="EMBL" id="HHP92139.1"/>
    </source>
</evidence>
<dbReference type="PANTHER" id="PTHR44329:SF288">
    <property type="entry name" value="MITOGEN-ACTIVATED PROTEIN KINASE KINASE KINASE 20"/>
    <property type="match status" value="1"/>
</dbReference>
<dbReference type="PROSITE" id="PS50011">
    <property type="entry name" value="PROTEIN_KINASE_DOM"/>
    <property type="match status" value="1"/>
</dbReference>
<dbReference type="GO" id="GO:0005524">
    <property type="term" value="F:ATP binding"/>
    <property type="evidence" value="ECO:0007669"/>
    <property type="project" value="UniProtKB-KW"/>
</dbReference>
<dbReference type="Gene3D" id="1.10.510.10">
    <property type="entry name" value="Transferase(Phosphotransferase) domain 1"/>
    <property type="match status" value="1"/>
</dbReference>
<dbReference type="CDD" id="cd14014">
    <property type="entry name" value="STKc_PknB_like"/>
    <property type="match status" value="1"/>
</dbReference>
<dbReference type="InterPro" id="IPR051681">
    <property type="entry name" value="Ser/Thr_Kinases-Pseudokinases"/>
</dbReference>
<dbReference type="PANTHER" id="PTHR44329">
    <property type="entry name" value="SERINE/THREONINE-PROTEIN KINASE TNNI3K-RELATED"/>
    <property type="match status" value="1"/>
</dbReference>
<keyword evidence="4" id="KW-0067">ATP-binding</keyword>
<keyword evidence="1" id="KW-0808">Transferase</keyword>
<keyword evidence="5" id="KW-1133">Transmembrane helix</keyword>
<keyword evidence="2" id="KW-0547">Nucleotide-binding</keyword>
<dbReference type="GO" id="GO:0004674">
    <property type="term" value="F:protein serine/threonine kinase activity"/>
    <property type="evidence" value="ECO:0007669"/>
    <property type="project" value="UniProtKB-KW"/>
</dbReference>
<gene>
    <name evidence="7" type="ORF">ENM70_00710</name>
</gene>
<evidence type="ECO:0000256" key="1">
    <source>
        <dbReference type="ARBA" id="ARBA00022679"/>
    </source>
</evidence>
<dbReference type="SUPFAM" id="SSF56112">
    <property type="entry name" value="Protein kinase-like (PK-like)"/>
    <property type="match status" value="1"/>
</dbReference>
<dbReference type="Gene3D" id="3.30.200.20">
    <property type="entry name" value="Phosphorylase Kinase, domain 1"/>
    <property type="match status" value="1"/>
</dbReference>
<evidence type="ECO:0000256" key="2">
    <source>
        <dbReference type="ARBA" id="ARBA00022741"/>
    </source>
</evidence>
<dbReference type="EMBL" id="DRYU01000015">
    <property type="protein sequence ID" value="HHP92139.1"/>
    <property type="molecule type" value="Genomic_DNA"/>
</dbReference>
<organism evidence="7">
    <name type="scientific">Ignisphaera aggregans</name>
    <dbReference type="NCBI Taxonomy" id="334771"/>
    <lineage>
        <taxon>Archaea</taxon>
        <taxon>Thermoproteota</taxon>
        <taxon>Thermoprotei</taxon>
        <taxon>Desulfurococcales</taxon>
        <taxon>Desulfurococcaceae</taxon>
        <taxon>Ignisphaera</taxon>
    </lineage>
</organism>
<proteinExistence type="predicted"/>
<protein>
    <submittedName>
        <fullName evidence="7">Serine/threonine protein kinase</fullName>
    </submittedName>
</protein>